<dbReference type="RefSeq" id="WP_039437106.1">
    <property type="nucleotide sequence ID" value="NZ_JAUPCI020000040.1"/>
</dbReference>
<dbReference type="Proteomes" id="UP000320455">
    <property type="component" value="Unassembled WGS sequence"/>
</dbReference>
<evidence type="ECO:0000313" key="1">
    <source>
        <dbReference type="EMBL" id="TWQ56492.1"/>
    </source>
</evidence>
<accession>A0ABD7SE46</accession>
<dbReference type="AlphaFoldDB" id="A0ABD7SE46"/>
<dbReference type="EMBL" id="VOCK01000003">
    <property type="protein sequence ID" value="TWQ56492.1"/>
    <property type="molecule type" value="Genomic_DNA"/>
</dbReference>
<gene>
    <name evidence="1" type="ORF">FQK01_02935</name>
</gene>
<sequence>MASFPAYAGVLYDSVRTSFDPSVERTEMERGVPKQRVLNSQVLIKLAMTLDFANPADAVRFENWYFDEIHRIDWFDFSHPLTGALVQARFEGGALGELRPAEGADRPWQQDVVLEYLR</sequence>
<keyword evidence="2" id="KW-1185">Reference proteome</keyword>
<name>A0ABD7SE46_XANVA</name>
<protein>
    <submittedName>
        <fullName evidence="1">Uncharacterized protein</fullName>
    </submittedName>
</protein>
<organism evidence="1 2">
    <name type="scientific">Xanthomonas vasicola</name>
    <dbReference type="NCBI Taxonomy" id="56459"/>
    <lineage>
        <taxon>Bacteria</taxon>
        <taxon>Pseudomonadati</taxon>
        <taxon>Pseudomonadota</taxon>
        <taxon>Gammaproteobacteria</taxon>
        <taxon>Lysobacterales</taxon>
        <taxon>Lysobacteraceae</taxon>
        <taxon>Xanthomonas</taxon>
    </lineage>
</organism>
<reference evidence="2" key="1">
    <citation type="journal article" date="2020" name="Phytopathology">
        <title>Genomic acquisitions in emerging populations of Xanthomonas vasicola pv. vasculorum infecting corn in the U.S. and Argentina.</title>
        <authorList>
            <person name="Perez-Quintero A.L."/>
        </authorList>
    </citation>
    <scope>NUCLEOTIDE SEQUENCE [LARGE SCALE GENOMIC DNA]</scope>
    <source>
        <strain evidence="2">Xvh-L</strain>
    </source>
</reference>
<evidence type="ECO:0000313" key="2">
    <source>
        <dbReference type="Proteomes" id="UP000320455"/>
    </source>
</evidence>
<comment type="caution">
    <text evidence="1">The sequence shown here is derived from an EMBL/GenBank/DDBJ whole genome shotgun (WGS) entry which is preliminary data.</text>
</comment>
<proteinExistence type="predicted"/>